<keyword evidence="2" id="KW-1185">Reference proteome</keyword>
<reference evidence="1 2" key="1">
    <citation type="submission" date="2021-03" db="EMBL/GenBank/DDBJ databases">
        <title>Sequencing the genomes of 1000 actinobacteria strains.</title>
        <authorList>
            <person name="Klenk H.-P."/>
        </authorList>
    </citation>
    <scope>NUCLEOTIDE SEQUENCE [LARGE SCALE GENOMIC DNA]</scope>
    <source>
        <strain evidence="1 2">DSM 44580</strain>
    </source>
</reference>
<dbReference type="Gene3D" id="3.40.50.720">
    <property type="entry name" value="NAD(P)-binding Rossmann-like Domain"/>
    <property type="match status" value="1"/>
</dbReference>
<proteinExistence type="predicted"/>
<evidence type="ECO:0008006" key="3">
    <source>
        <dbReference type="Google" id="ProtNLM"/>
    </source>
</evidence>
<sequence>MFAYQLQTRLAAAGHGTASIAAHPGITATELMRNLPSPIETVAKLFGPLIAQPPAQGALPTLRAATDPTAVGGQYYGPGGFRELRGYPVVVRSSRQSHDEDQQRRLWTESERLTGVTVAV</sequence>
<accession>A0ABS5AR97</accession>
<comment type="caution">
    <text evidence="1">The sequence shown here is derived from an EMBL/GenBank/DDBJ whole genome shotgun (WGS) entry which is preliminary data.</text>
</comment>
<gene>
    <name evidence="1" type="ORF">JOF53_007961</name>
</gene>
<dbReference type="InterPro" id="IPR036291">
    <property type="entry name" value="NAD(P)-bd_dom_sf"/>
</dbReference>
<dbReference type="Proteomes" id="UP001519363">
    <property type="component" value="Unassembled WGS sequence"/>
</dbReference>
<dbReference type="RefSeq" id="WP_086788484.1">
    <property type="nucleotide sequence ID" value="NZ_JAGIOO010000001.1"/>
</dbReference>
<protein>
    <recommendedName>
        <fullName evidence="3">Short chain dehydrogenase</fullName>
    </recommendedName>
</protein>
<dbReference type="SUPFAM" id="SSF51735">
    <property type="entry name" value="NAD(P)-binding Rossmann-fold domains"/>
    <property type="match status" value="1"/>
</dbReference>
<dbReference type="EMBL" id="JAGIOO010000001">
    <property type="protein sequence ID" value="MBP2479089.1"/>
    <property type="molecule type" value="Genomic_DNA"/>
</dbReference>
<name>A0ABS5AR97_9PSEU</name>
<organism evidence="1 2">
    <name type="scientific">Crossiella equi</name>
    <dbReference type="NCBI Taxonomy" id="130796"/>
    <lineage>
        <taxon>Bacteria</taxon>
        <taxon>Bacillati</taxon>
        <taxon>Actinomycetota</taxon>
        <taxon>Actinomycetes</taxon>
        <taxon>Pseudonocardiales</taxon>
        <taxon>Pseudonocardiaceae</taxon>
        <taxon>Crossiella</taxon>
    </lineage>
</organism>
<evidence type="ECO:0000313" key="1">
    <source>
        <dbReference type="EMBL" id="MBP2479089.1"/>
    </source>
</evidence>
<evidence type="ECO:0000313" key="2">
    <source>
        <dbReference type="Proteomes" id="UP001519363"/>
    </source>
</evidence>